<protein>
    <submittedName>
        <fullName evidence="3">Uncharacterized protein</fullName>
    </submittedName>
</protein>
<organism evidence="3 4">
    <name type="scientific">Phyllosticta capitalensis</name>
    <dbReference type="NCBI Taxonomy" id="121624"/>
    <lineage>
        <taxon>Eukaryota</taxon>
        <taxon>Fungi</taxon>
        <taxon>Dikarya</taxon>
        <taxon>Ascomycota</taxon>
        <taxon>Pezizomycotina</taxon>
        <taxon>Dothideomycetes</taxon>
        <taxon>Dothideomycetes incertae sedis</taxon>
        <taxon>Botryosphaeriales</taxon>
        <taxon>Phyllostictaceae</taxon>
        <taxon>Phyllosticta</taxon>
    </lineage>
</organism>
<feature type="region of interest" description="Disordered" evidence="1">
    <location>
        <begin position="184"/>
        <end position="267"/>
    </location>
</feature>
<keyword evidence="4" id="KW-1185">Reference proteome</keyword>
<evidence type="ECO:0000313" key="4">
    <source>
        <dbReference type="Proteomes" id="UP001492380"/>
    </source>
</evidence>
<evidence type="ECO:0000256" key="2">
    <source>
        <dbReference type="SAM" id="SignalP"/>
    </source>
</evidence>
<evidence type="ECO:0000256" key="1">
    <source>
        <dbReference type="SAM" id="MobiDB-lite"/>
    </source>
</evidence>
<sequence length="297" mass="32338">MPLARHDTVLFLLLNLTGSGAKKTRHWRLYLRTKSPKDSTTLGSCTPQRHLRVHSPHHMFVLAVTTSAMARVLNKATRCCDATMRCLAVQNASSADVELTRQPNDSLTFGGLASMFHFTTGCQVTNHLPLTSEDGTALSKQISKLPFAAGAWRYYCPFVLACSKYRVPLLCTFQETKYISQEIMAPTQSHDPNPSEMMGSAQGGRRYTSEVPSHPSHGNGKKAAPAISDPMDTPKKSKSTDDAPSSSSKAGGKWTIDMPGNVDAKPDSEAMRLVMAAIVEGEKHGAKDGKYVLKKKS</sequence>
<evidence type="ECO:0000313" key="3">
    <source>
        <dbReference type="EMBL" id="KAK8247072.1"/>
    </source>
</evidence>
<feature type="compositionally biased region" description="Basic and acidic residues" evidence="1">
    <location>
        <begin position="232"/>
        <end position="241"/>
    </location>
</feature>
<dbReference type="EMBL" id="JBBWRZ010000001">
    <property type="protein sequence ID" value="KAK8247072.1"/>
    <property type="molecule type" value="Genomic_DNA"/>
</dbReference>
<comment type="caution">
    <text evidence="3">The sequence shown here is derived from an EMBL/GenBank/DDBJ whole genome shotgun (WGS) entry which is preliminary data.</text>
</comment>
<gene>
    <name evidence="3" type="ORF">HDK90DRAFT_30044</name>
</gene>
<name>A0ABR1Z4F1_9PEZI</name>
<keyword evidence="2" id="KW-0732">Signal</keyword>
<accession>A0ABR1Z4F1</accession>
<feature type="chain" id="PRO_5047444529" evidence="2">
    <location>
        <begin position="22"/>
        <end position="297"/>
    </location>
</feature>
<feature type="signal peptide" evidence="2">
    <location>
        <begin position="1"/>
        <end position="21"/>
    </location>
</feature>
<proteinExistence type="predicted"/>
<dbReference type="Proteomes" id="UP001492380">
    <property type="component" value="Unassembled WGS sequence"/>
</dbReference>
<reference evidence="3 4" key="1">
    <citation type="submission" date="2024-04" db="EMBL/GenBank/DDBJ databases">
        <title>Phyllosticta paracitricarpa is synonymous to the EU quarantine fungus P. citricarpa based on phylogenomic analyses.</title>
        <authorList>
            <consortium name="Lawrence Berkeley National Laboratory"/>
            <person name="Van Ingen-Buijs V.A."/>
            <person name="Van Westerhoven A.C."/>
            <person name="Haridas S."/>
            <person name="Skiadas P."/>
            <person name="Martin F."/>
            <person name="Groenewald J.Z."/>
            <person name="Crous P.W."/>
            <person name="Seidl M.F."/>
        </authorList>
    </citation>
    <scope>NUCLEOTIDE SEQUENCE [LARGE SCALE GENOMIC DNA]</scope>
    <source>
        <strain evidence="3 4">CBS 123374</strain>
    </source>
</reference>